<name>A0A438HUB5_VITVI</name>
<dbReference type="AlphaFoldDB" id="A0A438HUB5"/>
<protein>
    <submittedName>
        <fullName evidence="2">Uncharacterized protein</fullName>
    </submittedName>
</protein>
<evidence type="ECO:0000313" key="3">
    <source>
        <dbReference type="Proteomes" id="UP000288805"/>
    </source>
</evidence>
<comment type="caution">
    <text evidence="2">The sequence shown here is derived from an EMBL/GenBank/DDBJ whole genome shotgun (WGS) entry which is preliminary data.</text>
</comment>
<sequence>MFGFGSALGLKNVFKEEREDVVSTEKAEGRAITFSKEQFNAGLRFPLLALFKEFLYFSKIPPAFIHPNIVRVLMGCSIINMLFNLDLTLLEVLFVYSLKKGKNDIFSMSAHLPSLQLVTELPDSTKGGAKGHVVVRGAWAGFLEHPGRPFSPNYSMELPDAKERHYATLLTARNLMAIVRESQEYVVNILPRKLPKEVVPGEHYVLKDLPIYQEVKEVDAEKREHSLMIGRREKMRELFGRLPDRNAAQPPLPRKPQQRRGSWPSISVVARLATLAEEAASINHPGSPHPDAHAAEALCAEASPIMATPITATPMEEIRAESQSLPSCEPDPLALVPVKGPPSKRSRSARNLRSGLIGRLRLQEIEVSCSSTQDAHPEEGGWGWQLRLQPSRWRSRMRMHLASPIRPKIPFSYAELEEKLKQIPPSSTTAMPSAKMFEMVETLVSGLRGMAQQHDLFTDLLRTTDYMKVFVSRHKNSEDQLRLRLAEAEASLSTAQGENEALRADLAEAKSREESMEARLHEAEMRWPG</sequence>
<evidence type="ECO:0000256" key="1">
    <source>
        <dbReference type="SAM" id="MobiDB-lite"/>
    </source>
</evidence>
<proteinExistence type="predicted"/>
<evidence type="ECO:0000313" key="2">
    <source>
        <dbReference type="EMBL" id="RVW87980.1"/>
    </source>
</evidence>
<dbReference type="EMBL" id="QGNW01000178">
    <property type="protein sequence ID" value="RVW87980.1"/>
    <property type="molecule type" value="Genomic_DNA"/>
</dbReference>
<reference evidence="2 3" key="1">
    <citation type="journal article" date="2018" name="PLoS Genet.">
        <title>Population sequencing reveals clonal diversity and ancestral inbreeding in the grapevine cultivar Chardonnay.</title>
        <authorList>
            <person name="Roach M.J."/>
            <person name="Johnson D.L."/>
            <person name="Bohlmann J."/>
            <person name="van Vuuren H.J."/>
            <person name="Jones S.J."/>
            <person name="Pretorius I.S."/>
            <person name="Schmidt S.A."/>
            <person name="Borneman A.R."/>
        </authorList>
    </citation>
    <scope>NUCLEOTIDE SEQUENCE [LARGE SCALE GENOMIC DNA]</scope>
    <source>
        <strain evidence="3">cv. Chardonnay</strain>
        <tissue evidence="2">Leaf</tissue>
    </source>
</reference>
<organism evidence="2 3">
    <name type="scientific">Vitis vinifera</name>
    <name type="common">Grape</name>
    <dbReference type="NCBI Taxonomy" id="29760"/>
    <lineage>
        <taxon>Eukaryota</taxon>
        <taxon>Viridiplantae</taxon>
        <taxon>Streptophyta</taxon>
        <taxon>Embryophyta</taxon>
        <taxon>Tracheophyta</taxon>
        <taxon>Spermatophyta</taxon>
        <taxon>Magnoliopsida</taxon>
        <taxon>eudicotyledons</taxon>
        <taxon>Gunneridae</taxon>
        <taxon>Pentapetalae</taxon>
        <taxon>rosids</taxon>
        <taxon>Vitales</taxon>
        <taxon>Vitaceae</taxon>
        <taxon>Viteae</taxon>
        <taxon>Vitis</taxon>
    </lineage>
</organism>
<accession>A0A438HUB5</accession>
<dbReference type="Proteomes" id="UP000288805">
    <property type="component" value="Unassembled WGS sequence"/>
</dbReference>
<gene>
    <name evidence="2" type="ORF">CK203_033903</name>
</gene>
<feature type="region of interest" description="Disordered" evidence="1">
    <location>
        <begin position="241"/>
        <end position="263"/>
    </location>
</feature>
<feature type="region of interest" description="Disordered" evidence="1">
    <location>
        <begin position="509"/>
        <end position="529"/>
    </location>
</feature>